<dbReference type="Pfam" id="PF00226">
    <property type="entry name" value="DnaJ"/>
    <property type="match status" value="1"/>
</dbReference>
<dbReference type="Gene3D" id="1.10.287.110">
    <property type="entry name" value="DnaJ domain"/>
    <property type="match status" value="1"/>
</dbReference>
<dbReference type="CDD" id="cd10747">
    <property type="entry name" value="DnaJ_C"/>
    <property type="match status" value="1"/>
</dbReference>
<dbReference type="SUPFAM" id="SSF49493">
    <property type="entry name" value="HSP40/DnaJ peptide-binding domain"/>
    <property type="match status" value="2"/>
</dbReference>
<keyword evidence="2" id="KW-0677">Repeat</keyword>
<keyword evidence="1" id="KW-0479">Metal-binding</keyword>
<evidence type="ECO:0000259" key="7">
    <source>
        <dbReference type="PROSITE" id="PS50076"/>
    </source>
</evidence>
<name>A0A381RQU8_9ZZZZ</name>
<evidence type="ECO:0000256" key="4">
    <source>
        <dbReference type="ARBA" id="ARBA00022833"/>
    </source>
</evidence>
<dbReference type="PRINTS" id="PR00625">
    <property type="entry name" value="JDOMAIN"/>
</dbReference>
<dbReference type="InterPro" id="IPR001623">
    <property type="entry name" value="DnaJ_domain"/>
</dbReference>
<reference evidence="8" key="1">
    <citation type="submission" date="2018-05" db="EMBL/GenBank/DDBJ databases">
        <authorList>
            <person name="Lanie J.A."/>
            <person name="Ng W.-L."/>
            <person name="Kazmierczak K.M."/>
            <person name="Andrzejewski T.M."/>
            <person name="Davidsen T.M."/>
            <person name="Wayne K.J."/>
            <person name="Tettelin H."/>
            <person name="Glass J.I."/>
            <person name="Rusch D."/>
            <person name="Podicherti R."/>
            <person name="Tsui H.-C.T."/>
            <person name="Winkler M.E."/>
        </authorList>
    </citation>
    <scope>NUCLEOTIDE SEQUENCE</scope>
</reference>
<dbReference type="EMBL" id="UINC01002045">
    <property type="protein sequence ID" value="SUZ92267.1"/>
    <property type="molecule type" value="Genomic_DNA"/>
</dbReference>
<evidence type="ECO:0000256" key="5">
    <source>
        <dbReference type="ARBA" id="ARBA00023186"/>
    </source>
</evidence>
<organism evidence="8">
    <name type="scientific">marine metagenome</name>
    <dbReference type="NCBI Taxonomy" id="408172"/>
    <lineage>
        <taxon>unclassified sequences</taxon>
        <taxon>metagenomes</taxon>
        <taxon>ecological metagenomes</taxon>
    </lineage>
</organism>
<evidence type="ECO:0000256" key="2">
    <source>
        <dbReference type="ARBA" id="ARBA00022737"/>
    </source>
</evidence>
<dbReference type="Pfam" id="PF01556">
    <property type="entry name" value="DnaJ_C"/>
    <property type="match status" value="1"/>
</dbReference>
<dbReference type="GO" id="GO:0042026">
    <property type="term" value="P:protein refolding"/>
    <property type="evidence" value="ECO:0007669"/>
    <property type="project" value="TreeGrafter"/>
</dbReference>
<dbReference type="PROSITE" id="PS50076">
    <property type="entry name" value="DNAJ_2"/>
    <property type="match status" value="1"/>
</dbReference>
<evidence type="ECO:0000256" key="1">
    <source>
        <dbReference type="ARBA" id="ARBA00022723"/>
    </source>
</evidence>
<dbReference type="SUPFAM" id="SSF46565">
    <property type="entry name" value="Chaperone J-domain"/>
    <property type="match status" value="1"/>
</dbReference>
<dbReference type="GO" id="GO:0008270">
    <property type="term" value="F:zinc ion binding"/>
    <property type="evidence" value="ECO:0007669"/>
    <property type="project" value="UniProtKB-KW"/>
</dbReference>
<gene>
    <name evidence="8" type="ORF">METZ01_LOCUS45121</name>
</gene>
<evidence type="ECO:0000256" key="6">
    <source>
        <dbReference type="SAM" id="MobiDB-lite"/>
    </source>
</evidence>
<dbReference type="InterPro" id="IPR036869">
    <property type="entry name" value="J_dom_sf"/>
</dbReference>
<dbReference type="CDD" id="cd06257">
    <property type="entry name" value="DnaJ"/>
    <property type="match status" value="1"/>
</dbReference>
<protein>
    <recommendedName>
        <fullName evidence="7">J domain-containing protein</fullName>
    </recommendedName>
</protein>
<dbReference type="InterPro" id="IPR002939">
    <property type="entry name" value="DnaJ_C"/>
</dbReference>
<dbReference type="InterPro" id="IPR008971">
    <property type="entry name" value="HSP40/DnaJ_pept-bd"/>
</dbReference>
<keyword evidence="5" id="KW-0143">Chaperone</keyword>
<dbReference type="SMART" id="SM00271">
    <property type="entry name" value="DnaJ"/>
    <property type="match status" value="1"/>
</dbReference>
<dbReference type="PANTHER" id="PTHR43096:SF48">
    <property type="entry name" value="CHAPERONE PROTEIN DNAJ"/>
    <property type="match status" value="1"/>
</dbReference>
<dbReference type="GO" id="GO:0051082">
    <property type="term" value="F:unfolded protein binding"/>
    <property type="evidence" value="ECO:0007669"/>
    <property type="project" value="InterPro"/>
</dbReference>
<feature type="region of interest" description="Disordered" evidence="6">
    <location>
        <begin position="129"/>
        <end position="151"/>
    </location>
</feature>
<dbReference type="GO" id="GO:0005737">
    <property type="term" value="C:cytoplasm"/>
    <property type="evidence" value="ECO:0007669"/>
    <property type="project" value="TreeGrafter"/>
</dbReference>
<evidence type="ECO:0000313" key="8">
    <source>
        <dbReference type="EMBL" id="SUZ92267.1"/>
    </source>
</evidence>
<keyword evidence="4" id="KW-0862">Zinc</keyword>
<proteinExistence type="predicted"/>
<dbReference type="PANTHER" id="PTHR43096">
    <property type="entry name" value="DNAJ HOMOLOG 1, MITOCHONDRIAL-RELATED"/>
    <property type="match status" value="1"/>
</dbReference>
<feature type="domain" description="J" evidence="7">
    <location>
        <begin position="5"/>
        <end position="70"/>
    </location>
</feature>
<dbReference type="FunFam" id="2.60.260.20:FF:000005">
    <property type="entry name" value="Chaperone protein dnaJ 1, mitochondrial"/>
    <property type="match status" value="1"/>
</dbReference>
<evidence type="ECO:0000256" key="3">
    <source>
        <dbReference type="ARBA" id="ARBA00022771"/>
    </source>
</evidence>
<sequence>MQFKDYYDTLGISKNATDKEVKQAYRRLARKHHPDVNPGNAKAESNFKDITEAYEVLGSPETRRKYDELGANWKMYEQSGSPGTPHQDPFGGGMPFGGGGGWTINFGDATRGPNLGADGASPFSDFFNAFFGGAPGQPRPRGPRRRESKEVNQTIDLSLEEAFLGVERRISILSANKTRVVSVRIPPGVSDRSRIRIPYDPEGGSTGSEELLLRVRIVPHPKFRRKGRDLHTSVAVPLTTAILGGAVPVQNVEGIALSLKIPPGTQPGQVFRVKGQGMPGVRKPEDRGALYATVELLLPTQLNDRERAHYEALAKLEGSNTAKKPS</sequence>
<dbReference type="Gene3D" id="2.60.260.20">
    <property type="entry name" value="Urease metallochaperone UreE, N-terminal domain"/>
    <property type="match status" value="2"/>
</dbReference>
<keyword evidence="3" id="KW-0863">Zinc-finger</keyword>
<accession>A0A381RQU8</accession>
<dbReference type="AlphaFoldDB" id="A0A381RQU8"/>